<dbReference type="AlphaFoldDB" id="A0A8D4VSH2"/>
<keyword evidence="3" id="KW-1185">Reference proteome</keyword>
<accession>A0A8D4VSH2</accession>
<dbReference type="KEGG" id="moz:MoryE10_23250"/>
<protein>
    <recommendedName>
        <fullName evidence="4">TolC family protein</fullName>
    </recommendedName>
</protein>
<sequence length="429" mass="47260">MSAAADTAATISEDEALALFYQRNLDLIAARYNIEDAQAQEIIAAAIPNPTIGVQVMGLTGKAGYNSSALGCRQTPGYECGPGQTYSFSQLIETAGKRGLRMESSAIGSQAAESDFRNAVRVFSNMVRDAYYGLLLAQKQRRLARELVSHYQEAVRSNRLRLQAGDIAEAEFLRIDMEALKAQSDLDNAEAAVEQAQANLAVTLNWPDKSMQFEAREQWPQLKDIGQNSARESLIDKALSLRPDLRADRQRADQADKELELARRLNYPDVTVTGGYTHDPGNTNLNSSFVGVSVPVPLFYQHQGEIGQAAVNHNKTRLAAEATELAVRNDVVGALAAWKSADKVVQRFESELLDHARKVRDRAELAYRKGASGVLEFIDAQRSYKAAMLDYDAAAINRINAYYDLAKSLGIEPNGELTPDEGYSHENRR</sequence>
<organism evidence="2 3">
    <name type="scientific">Methylogaea oryzae</name>
    <dbReference type="NCBI Taxonomy" id="1295382"/>
    <lineage>
        <taxon>Bacteria</taxon>
        <taxon>Pseudomonadati</taxon>
        <taxon>Pseudomonadota</taxon>
        <taxon>Gammaproteobacteria</taxon>
        <taxon>Methylococcales</taxon>
        <taxon>Methylococcaceae</taxon>
        <taxon>Methylogaea</taxon>
    </lineage>
</organism>
<dbReference type="GO" id="GO:0015562">
    <property type="term" value="F:efflux transmembrane transporter activity"/>
    <property type="evidence" value="ECO:0007669"/>
    <property type="project" value="InterPro"/>
</dbReference>
<evidence type="ECO:0000256" key="1">
    <source>
        <dbReference type="ARBA" id="ARBA00007613"/>
    </source>
</evidence>
<dbReference type="PANTHER" id="PTHR30203:SF24">
    <property type="entry name" value="BLR4935 PROTEIN"/>
    <property type="match status" value="1"/>
</dbReference>
<dbReference type="Pfam" id="PF02321">
    <property type="entry name" value="OEP"/>
    <property type="match status" value="2"/>
</dbReference>
<dbReference type="InterPro" id="IPR003423">
    <property type="entry name" value="OMP_efflux"/>
</dbReference>
<dbReference type="Proteomes" id="UP000824988">
    <property type="component" value="Chromosome"/>
</dbReference>
<proteinExistence type="inferred from homology"/>
<evidence type="ECO:0008006" key="4">
    <source>
        <dbReference type="Google" id="ProtNLM"/>
    </source>
</evidence>
<dbReference type="InterPro" id="IPR010131">
    <property type="entry name" value="MdtP/NodT-like"/>
</dbReference>
<gene>
    <name evidence="2" type="ORF">MoryE10_23250</name>
</gene>
<name>A0A8D4VSH2_9GAMM</name>
<evidence type="ECO:0000313" key="2">
    <source>
        <dbReference type="EMBL" id="BBL71719.1"/>
    </source>
</evidence>
<dbReference type="EMBL" id="AP019782">
    <property type="protein sequence ID" value="BBL71719.1"/>
    <property type="molecule type" value="Genomic_DNA"/>
</dbReference>
<comment type="similarity">
    <text evidence="1">Belongs to the outer membrane factor (OMF) (TC 1.B.17) family.</text>
</comment>
<evidence type="ECO:0000313" key="3">
    <source>
        <dbReference type="Proteomes" id="UP000824988"/>
    </source>
</evidence>
<dbReference type="PANTHER" id="PTHR30203">
    <property type="entry name" value="OUTER MEMBRANE CATION EFFLUX PROTEIN"/>
    <property type="match status" value="1"/>
</dbReference>
<reference evidence="2" key="1">
    <citation type="submission" date="2019-06" db="EMBL/GenBank/DDBJ databases">
        <title>Complete genome sequence of Methylogaea oryzae strain JCM16910.</title>
        <authorList>
            <person name="Asakawa S."/>
        </authorList>
    </citation>
    <scope>NUCLEOTIDE SEQUENCE</scope>
    <source>
        <strain evidence="2">E10</strain>
    </source>
</reference>